<accession>A0ABV3X5A8</accession>
<gene>
    <name evidence="18" type="ORF">QCO44_06960</name>
</gene>
<evidence type="ECO:0000313" key="18">
    <source>
        <dbReference type="EMBL" id="MEX5285377.1"/>
    </source>
</evidence>
<organism evidence="18 19">
    <name type="scientific">Selenomonas sputigena</name>
    <dbReference type="NCBI Taxonomy" id="69823"/>
    <lineage>
        <taxon>Bacteria</taxon>
        <taxon>Bacillati</taxon>
        <taxon>Bacillota</taxon>
        <taxon>Negativicutes</taxon>
        <taxon>Selenomonadales</taxon>
        <taxon>Selenomonadaceae</taxon>
        <taxon>Selenomonas</taxon>
    </lineage>
</organism>
<keyword evidence="7" id="KW-0228">DNA excision</keyword>
<comment type="similarity">
    <text evidence="14">Belongs to the ABC transporter superfamily. UvrA family.</text>
</comment>
<dbReference type="Proteomes" id="UP001559623">
    <property type="component" value="Unassembled WGS sequence"/>
</dbReference>
<name>A0ABV3X5A8_9FIRM</name>
<evidence type="ECO:0000259" key="17">
    <source>
        <dbReference type="PROSITE" id="PS50893"/>
    </source>
</evidence>
<evidence type="ECO:0000256" key="16">
    <source>
        <dbReference type="ARBA" id="ARBA00042156"/>
    </source>
</evidence>
<dbReference type="Gene3D" id="1.10.8.280">
    <property type="entry name" value="ABC transporter ATPase domain-like"/>
    <property type="match status" value="1"/>
</dbReference>
<evidence type="ECO:0000256" key="4">
    <source>
        <dbReference type="ARBA" id="ARBA00022737"/>
    </source>
</evidence>
<evidence type="ECO:0000256" key="15">
    <source>
        <dbReference type="ARBA" id="ARBA00039316"/>
    </source>
</evidence>
<proteinExistence type="inferred from homology"/>
<keyword evidence="8" id="KW-0863">Zinc-finger</keyword>
<keyword evidence="9" id="KW-0862">Zinc</keyword>
<dbReference type="Gene3D" id="1.20.1580.10">
    <property type="entry name" value="ABC transporter ATPase like domain"/>
    <property type="match status" value="2"/>
</dbReference>
<evidence type="ECO:0000256" key="10">
    <source>
        <dbReference type="ARBA" id="ARBA00022840"/>
    </source>
</evidence>
<comment type="subcellular location">
    <subcellularLocation>
        <location evidence="1">Cytoplasm</location>
    </subcellularLocation>
</comment>
<keyword evidence="2" id="KW-0963">Cytoplasm</keyword>
<dbReference type="InterPro" id="IPR041552">
    <property type="entry name" value="UvrA_DNA-bd"/>
</dbReference>
<evidence type="ECO:0000256" key="12">
    <source>
        <dbReference type="ARBA" id="ARBA00023125"/>
    </source>
</evidence>
<dbReference type="RefSeq" id="WP_368847142.1">
    <property type="nucleotide sequence ID" value="NZ_JARVLH010000003.1"/>
</dbReference>
<keyword evidence="4" id="KW-0677">Repeat</keyword>
<evidence type="ECO:0000256" key="1">
    <source>
        <dbReference type="ARBA" id="ARBA00004496"/>
    </source>
</evidence>
<evidence type="ECO:0000256" key="5">
    <source>
        <dbReference type="ARBA" id="ARBA00022741"/>
    </source>
</evidence>
<evidence type="ECO:0000313" key="19">
    <source>
        <dbReference type="Proteomes" id="UP001559623"/>
    </source>
</evidence>
<dbReference type="Gene3D" id="3.40.50.300">
    <property type="entry name" value="P-loop containing nucleotide triphosphate hydrolases"/>
    <property type="match status" value="2"/>
</dbReference>
<evidence type="ECO:0000256" key="7">
    <source>
        <dbReference type="ARBA" id="ARBA00022769"/>
    </source>
</evidence>
<evidence type="ECO:0000256" key="9">
    <source>
        <dbReference type="ARBA" id="ARBA00022833"/>
    </source>
</evidence>
<reference evidence="18 19" key="1">
    <citation type="submission" date="2023-04" db="EMBL/GenBank/DDBJ databases">
        <title>Genome Sequence of Selenomonas sputigena ATCC 33150.</title>
        <authorList>
            <person name="Miller D.P."/>
            <person name="Anvari S."/>
            <person name="Polson S.W."/>
            <person name="Macdonald M."/>
            <person name="Mcdowell J.V."/>
        </authorList>
    </citation>
    <scope>NUCLEOTIDE SEQUENCE [LARGE SCALE GENOMIC DNA]</scope>
    <source>
        <strain evidence="18 19">ATCC 33150</strain>
    </source>
</reference>
<sequence>MIAAVPIRQSNFNNNLRSTIGTYFGISRSVILIYSSVLELSESFFVLNREENLCDECHGLGYIRTLDKNRLINYDVPLEKNPIQCWNRYKDFYSQIIQQFCLDNGIDSQKTFRQLTNKEKTMILYGESAKKYSVRYKKNSSFSRRTTKYYGIMTGKPMMVNFVPATQFFSEETCRCCRGKKYSLQHERYNVVGLSIGDFMTMPFEQLQHHIKKMLSETTDSSLLFVLNNIQKFVSKAIDLHLGYLFFHRAIPTLSGGELQRLRMVQVLSTQLSNLLLVLDEPLAGLSGEEKRSVFECVVDLAKRHTVVIVDHSDIFVSVSKKIIALGESGGVHGGFIIDAKKYLAKQSIRNTINILPVQSMERVSIHNPVYSYVGVDIEIGKGCMNLITGHSGIGKSTLLREYFPQYFDHYLYINPKPLLGNKNSSVATALDVSIDISNLFAVKHKKDRRFFSNQTGCTGMCPVCMGAGYIEYGNGYDSKIRFLCKDCAGTGFNKILQKYRVAGKNIFDVWNMTIDETIEYFSGMNNKIIHYLEEANSLLLGHLRMGQPVATLSGGENIRVKVLKAMKSKAKVFGVDEPFKGLSNTEIFCVVQYLNRLCQKDRTVIVVDHSEAIEQYFAKHIELTCDNSILRDSNKYV</sequence>
<keyword evidence="19" id="KW-1185">Reference proteome</keyword>
<evidence type="ECO:0000256" key="8">
    <source>
        <dbReference type="ARBA" id="ARBA00022771"/>
    </source>
</evidence>
<keyword evidence="13" id="KW-0234">DNA repair</keyword>
<evidence type="ECO:0000256" key="14">
    <source>
        <dbReference type="ARBA" id="ARBA00038000"/>
    </source>
</evidence>
<keyword evidence="5" id="KW-0547">Nucleotide-binding</keyword>
<keyword evidence="6" id="KW-0227">DNA damage</keyword>
<dbReference type="InterPro" id="IPR003439">
    <property type="entry name" value="ABC_transporter-like_ATP-bd"/>
</dbReference>
<evidence type="ECO:0000256" key="2">
    <source>
        <dbReference type="ARBA" id="ARBA00022490"/>
    </source>
</evidence>
<dbReference type="EMBL" id="JARVLH010000003">
    <property type="protein sequence ID" value="MEX5285377.1"/>
    <property type="molecule type" value="Genomic_DNA"/>
</dbReference>
<dbReference type="PANTHER" id="PTHR43152">
    <property type="entry name" value="UVRABC SYSTEM PROTEIN A"/>
    <property type="match status" value="1"/>
</dbReference>
<evidence type="ECO:0000256" key="3">
    <source>
        <dbReference type="ARBA" id="ARBA00022723"/>
    </source>
</evidence>
<dbReference type="PROSITE" id="PS50893">
    <property type="entry name" value="ABC_TRANSPORTER_2"/>
    <property type="match status" value="1"/>
</dbReference>
<keyword evidence="3" id="KW-0479">Metal-binding</keyword>
<keyword evidence="12" id="KW-0238">DNA-binding</keyword>
<keyword evidence="10" id="KW-0067">ATP-binding</keyword>
<dbReference type="Pfam" id="PF17755">
    <property type="entry name" value="UvrA_DNA-bind"/>
    <property type="match status" value="1"/>
</dbReference>
<evidence type="ECO:0000256" key="11">
    <source>
        <dbReference type="ARBA" id="ARBA00022881"/>
    </source>
</evidence>
<dbReference type="InterPro" id="IPR027417">
    <property type="entry name" value="P-loop_NTPase"/>
</dbReference>
<dbReference type="SUPFAM" id="SSF52540">
    <property type="entry name" value="P-loop containing nucleoside triphosphate hydrolases"/>
    <property type="match status" value="2"/>
</dbReference>
<evidence type="ECO:0000256" key="6">
    <source>
        <dbReference type="ARBA" id="ARBA00022763"/>
    </source>
</evidence>
<keyword evidence="11" id="KW-0267">Excision nuclease</keyword>
<feature type="domain" description="ABC transporter" evidence="17">
    <location>
        <begin position="356"/>
        <end position="638"/>
    </location>
</feature>
<evidence type="ECO:0000256" key="13">
    <source>
        <dbReference type="ARBA" id="ARBA00023204"/>
    </source>
</evidence>
<comment type="caution">
    <text evidence="18">The sequence shown here is derived from an EMBL/GenBank/DDBJ whole genome shotgun (WGS) entry which is preliminary data.</text>
</comment>
<dbReference type="PANTHER" id="PTHR43152:SF3">
    <property type="entry name" value="UVRABC SYSTEM PROTEIN A"/>
    <property type="match status" value="1"/>
</dbReference>
<protein>
    <recommendedName>
        <fullName evidence="15">UvrABC system protein A</fullName>
    </recommendedName>
    <alternativeName>
        <fullName evidence="16">Excinuclease ABC subunit A</fullName>
    </alternativeName>
</protein>